<feature type="chain" id="PRO_5002697074" evidence="3">
    <location>
        <begin position="22"/>
        <end position="283"/>
    </location>
</feature>
<feature type="transmembrane region" description="Helical" evidence="2">
    <location>
        <begin position="220"/>
        <end position="240"/>
    </location>
</feature>
<feature type="region of interest" description="Disordered" evidence="1">
    <location>
        <begin position="12"/>
        <end position="99"/>
    </location>
</feature>
<dbReference type="Proteomes" id="UP000005801">
    <property type="component" value="Unassembled WGS sequence"/>
</dbReference>
<keyword evidence="5" id="KW-1185">Reference proteome</keyword>
<feature type="transmembrane region" description="Helical" evidence="2">
    <location>
        <begin position="142"/>
        <end position="164"/>
    </location>
</feature>
<feature type="transmembrane region" description="Helical" evidence="2">
    <location>
        <begin position="185"/>
        <end position="208"/>
    </location>
</feature>
<gene>
    <name evidence="4" type="ORF">PPSIR1_20389</name>
</gene>
<name>A6G254_9BACT</name>
<protein>
    <submittedName>
        <fullName evidence="4">Uncharacterized protein</fullName>
    </submittedName>
</protein>
<dbReference type="AlphaFoldDB" id="A6G254"/>
<keyword evidence="3" id="KW-0732">Signal</keyword>
<dbReference type="RefSeq" id="WP_006970803.1">
    <property type="nucleotide sequence ID" value="NZ_ABCS01000014.1"/>
</dbReference>
<evidence type="ECO:0000313" key="5">
    <source>
        <dbReference type="Proteomes" id="UP000005801"/>
    </source>
</evidence>
<accession>A6G254</accession>
<keyword evidence="2" id="KW-0472">Membrane</keyword>
<organism evidence="4 5">
    <name type="scientific">Plesiocystis pacifica SIR-1</name>
    <dbReference type="NCBI Taxonomy" id="391625"/>
    <lineage>
        <taxon>Bacteria</taxon>
        <taxon>Pseudomonadati</taxon>
        <taxon>Myxococcota</taxon>
        <taxon>Polyangia</taxon>
        <taxon>Nannocystales</taxon>
        <taxon>Nannocystaceae</taxon>
        <taxon>Plesiocystis</taxon>
    </lineage>
</organism>
<proteinExistence type="predicted"/>
<evidence type="ECO:0000256" key="2">
    <source>
        <dbReference type="SAM" id="Phobius"/>
    </source>
</evidence>
<keyword evidence="2" id="KW-1133">Transmembrane helix</keyword>
<comment type="caution">
    <text evidence="4">The sequence shown here is derived from an EMBL/GenBank/DDBJ whole genome shotgun (WGS) entry which is preliminary data.</text>
</comment>
<evidence type="ECO:0000256" key="1">
    <source>
        <dbReference type="SAM" id="MobiDB-lite"/>
    </source>
</evidence>
<evidence type="ECO:0000256" key="3">
    <source>
        <dbReference type="SAM" id="SignalP"/>
    </source>
</evidence>
<reference evidence="4 5" key="1">
    <citation type="submission" date="2007-06" db="EMBL/GenBank/DDBJ databases">
        <authorList>
            <person name="Shimkets L."/>
            <person name="Ferriera S."/>
            <person name="Johnson J."/>
            <person name="Kravitz S."/>
            <person name="Beeson K."/>
            <person name="Sutton G."/>
            <person name="Rogers Y.-H."/>
            <person name="Friedman R."/>
            <person name="Frazier M."/>
            <person name="Venter J.C."/>
        </authorList>
    </citation>
    <scope>NUCLEOTIDE SEQUENCE [LARGE SCALE GENOMIC DNA]</scope>
    <source>
        <strain evidence="4 5">SIR-1</strain>
    </source>
</reference>
<dbReference type="EMBL" id="ABCS01000014">
    <property type="protein sequence ID" value="EDM80023.1"/>
    <property type="molecule type" value="Genomic_DNA"/>
</dbReference>
<sequence>MALAPLISACLLLGPATPPPATSDAEATEPQPSAPATSDADAAEPGEPAELPTGGIDFAVPPPEGETEDEGSDPASVEGPAPAAPPEDDLDYSPLYGSSIGTAPPDGAGGIVAGAMLLPVAVGATWLLTGGDPISGIGDDRVPILVAGTGLGIVGVGALGLGLYRMSKNRRWMRIRGVEPLPQGAGLLTAGGMSINFGAVAVLSGSLFLARDQVQGPIPASMIVAGGLSLAVAAPLTLIYGKRRSRNYAATGGWRRRPLPPVPTQPTGFFLPGGFGVGVQGRF</sequence>
<feature type="signal peptide" evidence="3">
    <location>
        <begin position="1"/>
        <end position="21"/>
    </location>
</feature>
<evidence type="ECO:0000313" key="4">
    <source>
        <dbReference type="EMBL" id="EDM80023.1"/>
    </source>
</evidence>
<keyword evidence="2" id="KW-0812">Transmembrane</keyword>
<feature type="compositionally biased region" description="Low complexity" evidence="1">
    <location>
        <begin position="34"/>
        <end position="55"/>
    </location>
</feature>
<dbReference type="STRING" id="391625.PPSIR1_20389"/>